<dbReference type="GO" id="GO:0042026">
    <property type="term" value="P:protein refolding"/>
    <property type="evidence" value="ECO:0007669"/>
    <property type="project" value="TreeGrafter"/>
</dbReference>
<keyword evidence="6 13" id="KW-0677">Repeat</keyword>
<evidence type="ECO:0000256" key="11">
    <source>
        <dbReference type="ARBA" id="ARBA00061004"/>
    </source>
</evidence>
<keyword evidence="5 13" id="KW-0479">Metal-binding</keyword>
<protein>
    <recommendedName>
        <fullName evidence="12 13">Chaperone protein DnaJ</fullName>
    </recommendedName>
</protein>
<accession>A0A380KK35</accession>
<evidence type="ECO:0000256" key="4">
    <source>
        <dbReference type="ARBA" id="ARBA00022705"/>
    </source>
</evidence>
<evidence type="ECO:0000256" key="2">
    <source>
        <dbReference type="ARBA" id="ARBA00011738"/>
    </source>
</evidence>
<dbReference type="PANTHER" id="PTHR43096">
    <property type="entry name" value="DNAJ HOMOLOG 1, MITOCHONDRIAL-RELATED"/>
    <property type="match status" value="1"/>
</dbReference>
<dbReference type="PRINTS" id="PR00625">
    <property type="entry name" value="JDOMAIN"/>
</dbReference>
<name>A0A380KK35_9STRE</name>
<dbReference type="SUPFAM" id="SSF49493">
    <property type="entry name" value="HSP40/DnaJ peptide-binding domain"/>
    <property type="match status" value="2"/>
</dbReference>
<dbReference type="InterPro" id="IPR001623">
    <property type="entry name" value="DnaJ_domain"/>
</dbReference>
<proteinExistence type="inferred from homology"/>
<gene>
    <name evidence="13 17" type="primary">dnaJ</name>
    <name evidence="17" type="ORF">NCTC13760_00327</name>
</gene>
<dbReference type="STRING" id="102684.AU079_01360"/>
<feature type="binding site" evidence="13">
    <location>
        <position position="208"/>
    </location>
    <ligand>
        <name>Zn(2+)</name>
        <dbReference type="ChEBI" id="CHEBI:29105"/>
        <label>1</label>
    </ligand>
</feature>
<dbReference type="GO" id="GO:0031072">
    <property type="term" value="F:heat shock protein binding"/>
    <property type="evidence" value="ECO:0007669"/>
    <property type="project" value="InterPro"/>
</dbReference>
<dbReference type="Proteomes" id="UP000255352">
    <property type="component" value="Unassembled WGS sequence"/>
</dbReference>
<dbReference type="PROSITE" id="PS50076">
    <property type="entry name" value="DNAJ_2"/>
    <property type="match status" value="1"/>
</dbReference>
<feature type="binding site" evidence="13">
    <location>
        <position position="151"/>
    </location>
    <ligand>
        <name>Zn(2+)</name>
        <dbReference type="ChEBI" id="CHEBI:29105"/>
        <label>1</label>
    </ligand>
</feature>
<feature type="binding site" evidence="13">
    <location>
        <position position="194"/>
    </location>
    <ligand>
        <name>Zn(2+)</name>
        <dbReference type="ChEBI" id="CHEBI:29105"/>
        <label>2</label>
    </ligand>
</feature>
<keyword evidence="9 13" id="KW-0346">Stress response</keyword>
<comment type="subunit">
    <text evidence="2 13">Homodimer.</text>
</comment>
<dbReference type="CDD" id="cd10747">
    <property type="entry name" value="DnaJ_C"/>
    <property type="match status" value="1"/>
</dbReference>
<comment type="similarity">
    <text evidence="11 13">Belongs to the DnaJ family.</text>
</comment>
<evidence type="ECO:0000256" key="3">
    <source>
        <dbReference type="ARBA" id="ARBA00022490"/>
    </source>
</evidence>
<keyword evidence="8 13" id="KW-0862">Zinc</keyword>
<feature type="repeat" description="CXXCXGXG motif" evidence="13">
    <location>
        <begin position="191"/>
        <end position="198"/>
    </location>
</feature>
<feature type="binding site" evidence="13">
    <location>
        <position position="191"/>
    </location>
    <ligand>
        <name>Zn(2+)</name>
        <dbReference type="ChEBI" id="CHEBI:29105"/>
        <label>2</label>
    </ligand>
</feature>
<dbReference type="PROSITE" id="PS51188">
    <property type="entry name" value="ZF_CR"/>
    <property type="match status" value="1"/>
</dbReference>
<comment type="cofactor">
    <cofactor evidence="13">
        <name>Zn(2+)</name>
        <dbReference type="ChEBI" id="CHEBI:29105"/>
    </cofactor>
    <text evidence="13">Binds 2 Zn(2+) ions per monomer.</text>
</comment>
<dbReference type="NCBIfam" id="NF010873">
    <property type="entry name" value="PRK14280.1"/>
    <property type="match status" value="1"/>
</dbReference>
<evidence type="ECO:0000313" key="18">
    <source>
        <dbReference type="Proteomes" id="UP000255352"/>
    </source>
</evidence>
<dbReference type="SUPFAM" id="SSF57938">
    <property type="entry name" value="DnaJ/Hsp40 cysteine-rich domain"/>
    <property type="match status" value="1"/>
</dbReference>
<dbReference type="Pfam" id="PF00226">
    <property type="entry name" value="DnaJ"/>
    <property type="match status" value="1"/>
</dbReference>
<dbReference type="InterPro" id="IPR008971">
    <property type="entry name" value="HSP40/DnaJ_pept-bd"/>
</dbReference>
<dbReference type="GO" id="GO:0009408">
    <property type="term" value="P:response to heat"/>
    <property type="evidence" value="ECO:0007669"/>
    <property type="project" value="InterPro"/>
</dbReference>
<feature type="binding site" evidence="13">
    <location>
        <position position="168"/>
    </location>
    <ligand>
        <name>Zn(2+)</name>
        <dbReference type="ChEBI" id="CHEBI:29105"/>
        <label>2</label>
    </ligand>
</feature>
<evidence type="ECO:0000313" key="17">
    <source>
        <dbReference type="EMBL" id="SUN67675.1"/>
    </source>
</evidence>
<feature type="repeat" description="CXXCXGXG motif" evidence="13">
    <location>
        <begin position="205"/>
        <end position="212"/>
    </location>
</feature>
<dbReference type="CDD" id="cd06257">
    <property type="entry name" value="DnaJ"/>
    <property type="match status" value="1"/>
</dbReference>
<evidence type="ECO:0000256" key="8">
    <source>
        <dbReference type="ARBA" id="ARBA00022833"/>
    </source>
</evidence>
<dbReference type="GO" id="GO:0005737">
    <property type="term" value="C:cytoplasm"/>
    <property type="evidence" value="ECO:0007669"/>
    <property type="project" value="UniProtKB-SubCell"/>
</dbReference>
<evidence type="ECO:0000256" key="7">
    <source>
        <dbReference type="ARBA" id="ARBA00022771"/>
    </source>
</evidence>
<dbReference type="Gene3D" id="2.10.230.10">
    <property type="entry name" value="Heat shock protein DnaJ, cysteine-rich domain"/>
    <property type="match status" value="1"/>
</dbReference>
<dbReference type="Pfam" id="PF01556">
    <property type="entry name" value="DnaJ_C"/>
    <property type="match status" value="1"/>
</dbReference>
<dbReference type="GO" id="GO:0006260">
    <property type="term" value="P:DNA replication"/>
    <property type="evidence" value="ECO:0007669"/>
    <property type="project" value="UniProtKB-KW"/>
</dbReference>
<dbReference type="PANTHER" id="PTHR43096:SF48">
    <property type="entry name" value="CHAPERONE PROTEIN DNAJ"/>
    <property type="match status" value="1"/>
</dbReference>
<dbReference type="OMA" id="MATDYYA"/>
<dbReference type="InterPro" id="IPR036410">
    <property type="entry name" value="HSP_DnaJ_Cys-rich_dom_sf"/>
</dbReference>
<dbReference type="GO" id="GO:0051082">
    <property type="term" value="F:unfolded protein binding"/>
    <property type="evidence" value="ECO:0007669"/>
    <property type="project" value="UniProtKB-UniRule"/>
</dbReference>
<dbReference type="SMART" id="SM00271">
    <property type="entry name" value="DnaJ"/>
    <property type="match status" value="1"/>
</dbReference>
<dbReference type="Gene3D" id="1.10.287.110">
    <property type="entry name" value="DnaJ domain"/>
    <property type="match status" value="1"/>
</dbReference>
<comment type="function">
    <text evidence="13">Participates actively in the response to hyperosmotic and heat shock by preventing the aggregation of stress-denatured proteins and by disaggregating proteins, also in an autonomous, DnaK-independent fashion. Unfolded proteins bind initially to DnaJ; upon interaction with the DnaJ-bound protein, DnaK hydrolyzes its bound ATP, resulting in the formation of a stable complex. GrpE releases ADP from DnaK; ATP binding to DnaK triggers the release of the substrate protein, thus completing the reaction cycle. Several rounds of ATP-dependent interactions between DnaJ, DnaK and GrpE are required for fully efficient folding. Also involved, together with DnaK and GrpE, in the DNA replication of plasmids through activation of initiation proteins.</text>
</comment>
<evidence type="ECO:0000256" key="5">
    <source>
        <dbReference type="ARBA" id="ARBA00022723"/>
    </source>
</evidence>
<feature type="domain" description="CR-type" evidence="16">
    <location>
        <begin position="135"/>
        <end position="217"/>
    </location>
</feature>
<comment type="subcellular location">
    <subcellularLocation>
        <location evidence="1 13">Cytoplasm</location>
    </subcellularLocation>
</comment>
<organism evidence="17 18">
    <name type="scientific">Streptococcus infantarius</name>
    <dbReference type="NCBI Taxonomy" id="102684"/>
    <lineage>
        <taxon>Bacteria</taxon>
        <taxon>Bacillati</taxon>
        <taxon>Bacillota</taxon>
        <taxon>Bacilli</taxon>
        <taxon>Lactobacillales</taxon>
        <taxon>Streptococcaceae</taxon>
        <taxon>Streptococcus</taxon>
    </lineage>
</organism>
<dbReference type="AlphaFoldDB" id="A0A380KK35"/>
<dbReference type="EMBL" id="UHFP01000001">
    <property type="protein sequence ID" value="SUN67675.1"/>
    <property type="molecule type" value="Genomic_DNA"/>
</dbReference>
<dbReference type="GO" id="GO:0005524">
    <property type="term" value="F:ATP binding"/>
    <property type="evidence" value="ECO:0007669"/>
    <property type="project" value="InterPro"/>
</dbReference>
<dbReference type="NCBIfam" id="NF010869">
    <property type="entry name" value="PRK14276.1"/>
    <property type="match status" value="1"/>
</dbReference>
<dbReference type="InterPro" id="IPR002939">
    <property type="entry name" value="DnaJ_C"/>
</dbReference>
<dbReference type="InterPro" id="IPR001305">
    <property type="entry name" value="HSP_DnaJ_Cys-rich_dom"/>
</dbReference>
<comment type="domain">
    <text evidence="13">The J domain is necessary and sufficient to stimulate DnaK ATPase activity. Zinc center 1 plays an important role in the autonomous, DnaK-independent chaperone activity of DnaJ. Zinc center 2 is essential for interaction with DnaK and for DnaJ activity.</text>
</comment>
<dbReference type="NCBIfam" id="TIGR02349">
    <property type="entry name" value="DnaJ_bact"/>
    <property type="match status" value="1"/>
</dbReference>
<evidence type="ECO:0000259" key="15">
    <source>
        <dbReference type="PROSITE" id="PS50076"/>
    </source>
</evidence>
<dbReference type="PROSITE" id="PS00636">
    <property type="entry name" value="DNAJ_1"/>
    <property type="match status" value="1"/>
</dbReference>
<dbReference type="FunFam" id="2.10.230.10:FF:000002">
    <property type="entry name" value="Molecular chaperone DnaJ"/>
    <property type="match status" value="1"/>
</dbReference>
<evidence type="ECO:0000256" key="10">
    <source>
        <dbReference type="ARBA" id="ARBA00023186"/>
    </source>
</evidence>
<dbReference type="FunFam" id="1.10.287.110:FF:000031">
    <property type="entry name" value="Molecular chaperone DnaJ"/>
    <property type="match status" value="1"/>
</dbReference>
<evidence type="ECO:0000256" key="13">
    <source>
        <dbReference type="HAMAP-Rule" id="MF_01152"/>
    </source>
</evidence>
<dbReference type="InterPro" id="IPR036869">
    <property type="entry name" value="J_dom_sf"/>
</dbReference>
<evidence type="ECO:0000256" key="14">
    <source>
        <dbReference type="PROSITE-ProRule" id="PRU00546"/>
    </source>
</evidence>
<dbReference type="Pfam" id="PF00684">
    <property type="entry name" value="DnaJ_CXXCXGXG"/>
    <property type="match status" value="1"/>
</dbReference>
<dbReference type="CDD" id="cd10719">
    <property type="entry name" value="DnaJ_zf"/>
    <property type="match status" value="1"/>
</dbReference>
<dbReference type="Gene3D" id="2.60.260.20">
    <property type="entry name" value="Urease metallochaperone UreE, N-terminal domain"/>
    <property type="match status" value="2"/>
</dbReference>
<keyword evidence="3 13" id="KW-0963">Cytoplasm</keyword>
<evidence type="ECO:0000256" key="6">
    <source>
        <dbReference type="ARBA" id="ARBA00022737"/>
    </source>
</evidence>
<feature type="binding site" evidence="13">
    <location>
        <position position="165"/>
    </location>
    <ligand>
        <name>Zn(2+)</name>
        <dbReference type="ChEBI" id="CHEBI:29105"/>
        <label>2</label>
    </ligand>
</feature>
<feature type="repeat" description="CXXCXGXG motif" evidence="13">
    <location>
        <begin position="165"/>
        <end position="172"/>
    </location>
</feature>
<feature type="domain" description="J" evidence="15">
    <location>
        <begin position="5"/>
        <end position="69"/>
    </location>
</feature>
<dbReference type="FunFam" id="2.60.260.20:FF:000004">
    <property type="entry name" value="Molecular chaperone DnaJ"/>
    <property type="match status" value="1"/>
</dbReference>
<feature type="binding site" evidence="13">
    <location>
        <position position="205"/>
    </location>
    <ligand>
        <name>Zn(2+)</name>
        <dbReference type="ChEBI" id="CHEBI:29105"/>
        <label>1</label>
    </ligand>
</feature>
<dbReference type="HAMAP" id="MF_01152">
    <property type="entry name" value="DnaJ"/>
    <property type="match status" value="1"/>
</dbReference>
<keyword evidence="7 13" id="KW-0863">Zinc-finger</keyword>
<evidence type="ECO:0000256" key="1">
    <source>
        <dbReference type="ARBA" id="ARBA00004496"/>
    </source>
</evidence>
<feature type="zinc finger region" description="CR-type" evidence="14">
    <location>
        <begin position="135"/>
        <end position="217"/>
    </location>
</feature>
<dbReference type="NCBIfam" id="NF008035">
    <property type="entry name" value="PRK10767.1"/>
    <property type="match status" value="1"/>
</dbReference>
<keyword evidence="10 13" id="KW-0143">Chaperone</keyword>
<evidence type="ECO:0000256" key="12">
    <source>
        <dbReference type="ARBA" id="ARBA00067609"/>
    </source>
</evidence>
<keyword evidence="4 13" id="KW-0235">DNA replication</keyword>
<reference evidence="17 18" key="1">
    <citation type="submission" date="2018-06" db="EMBL/GenBank/DDBJ databases">
        <authorList>
            <consortium name="Pathogen Informatics"/>
            <person name="Doyle S."/>
        </authorList>
    </citation>
    <scope>NUCLEOTIDE SEQUENCE [LARGE SCALE GENOMIC DNA]</scope>
    <source>
        <strain evidence="17 18">NCTC13760</strain>
    </source>
</reference>
<dbReference type="SUPFAM" id="SSF46565">
    <property type="entry name" value="Chaperone J-domain"/>
    <property type="match status" value="1"/>
</dbReference>
<dbReference type="GO" id="GO:0008270">
    <property type="term" value="F:zinc ion binding"/>
    <property type="evidence" value="ECO:0007669"/>
    <property type="project" value="UniProtKB-UniRule"/>
</dbReference>
<dbReference type="InterPro" id="IPR012724">
    <property type="entry name" value="DnaJ"/>
</dbReference>
<sequence>MNNTEFYDRLGVSKDASQAEIKKAYRKLSKKYHPDINKEPGAEEKYKEIQEAYETLGDEQKRAAYDQYGPAGANGGFGGGAGGFGGFDGAGFGGFEDIFSSFFGGGGGMRNPNAPRQGDDLQYRVNLTFEEAVFGVEKEVVYNRESTCSTCHGSGAKPGTSPVTCSRCHGSGVINVDTQTPLGMMRRQVTCDVCHGKGKEIKEPCHTCHGTGHEKKTHKVSVKIPAGVETGQQIRLQGQGEAGFNGGPYGDLFVIINVLPSNKFERNGSTIYYTMNISFVQAALGDTVEVPTVHGDVEMTIPAGTQTGKTFRLRGKGAPKLHGGGQGDQHVTVNIVTPTKLNDAQVKALKQFAQAGGDKVGNPKKKGFFDKVKDAFDGE</sequence>
<feature type="repeat" description="CXXCXGXG motif" evidence="13">
    <location>
        <begin position="148"/>
        <end position="155"/>
    </location>
</feature>
<dbReference type="RefSeq" id="WP_006531004.1">
    <property type="nucleotide sequence ID" value="NZ_CABKNK020000016.1"/>
</dbReference>
<evidence type="ECO:0000259" key="16">
    <source>
        <dbReference type="PROSITE" id="PS51188"/>
    </source>
</evidence>
<dbReference type="InterPro" id="IPR018253">
    <property type="entry name" value="DnaJ_domain_CS"/>
</dbReference>
<dbReference type="GeneID" id="69902515"/>
<feature type="binding site" evidence="13">
    <location>
        <position position="148"/>
    </location>
    <ligand>
        <name>Zn(2+)</name>
        <dbReference type="ChEBI" id="CHEBI:29105"/>
        <label>1</label>
    </ligand>
</feature>
<evidence type="ECO:0000256" key="9">
    <source>
        <dbReference type="ARBA" id="ARBA00023016"/>
    </source>
</evidence>